<organism evidence="1 2">
    <name type="scientific">Candidatus Merdimorpha stercoravium</name>
    <dbReference type="NCBI Taxonomy" id="2840863"/>
    <lineage>
        <taxon>Bacteria</taxon>
        <taxon>Pseudomonadati</taxon>
        <taxon>Bacteroidota</taxon>
        <taxon>Flavobacteriia</taxon>
        <taxon>Flavobacteriales</taxon>
        <taxon>Candidatus Merdimorpha</taxon>
    </lineage>
</organism>
<dbReference type="EMBL" id="DVLY01000027">
    <property type="protein sequence ID" value="HIT97432.1"/>
    <property type="molecule type" value="Genomic_DNA"/>
</dbReference>
<reference evidence="1" key="1">
    <citation type="submission" date="2020-10" db="EMBL/GenBank/DDBJ databases">
        <authorList>
            <person name="Gilroy R."/>
        </authorList>
    </citation>
    <scope>NUCLEOTIDE SEQUENCE</scope>
    <source>
        <strain evidence="1">1383</strain>
    </source>
</reference>
<name>A0A9D1HAF5_9FLAO</name>
<sequence length="134" mass="15160">MKKRPIKKLFLATVAAIAVVLLVVVIWAYSTGGGSNNPLDKPWDARSYEQDLEQALEMLTPDDQTALIGGLMYSQKEKATQGKTYRDFLDLGRRKQNEFIDTVALDMKDFFREDSLQKDSLRRVENGASQDAED</sequence>
<protein>
    <submittedName>
        <fullName evidence="1">Uncharacterized protein</fullName>
    </submittedName>
</protein>
<reference evidence="1" key="2">
    <citation type="journal article" date="2021" name="PeerJ">
        <title>Extensive microbial diversity within the chicken gut microbiome revealed by metagenomics and culture.</title>
        <authorList>
            <person name="Gilroy R."/>
            <person name="Ravi A."/>
            <person name="Getino M."/>
            <person name="Pursley I."/>
            <person name="Horton D.L."/>
            <person name="Alikhan N.F."/>
            <person name="Baker D."/>
            <person name="Gharbi K."/>
            <person name="Hall N."/>
            <person name="Watson M."/>
            <person name="Adriaenssens E.M."/>
            <person name="Foster-Nyarko E."/>
            <person name="Jarju S."/>
            <person name="Secka A."/>
            <person name="Antonio M."/>
            <person name="Oren A."/>
            <person name="Chaudhuri R.R."/>
            <person name="La Ragione R."/>
            <person name="Hildebrand F."/>
            <person name="Pallen M.J."/>
        </authorList>
    </citation>
    <scope>NUCLEOTIDE SEQUENCE</scope>
    <source>
        <strain evidence="1">1383</strain>
    </source>
</reference>
<accession>A0A9D1HAF5</accession>
<evidence type="ECO:0000313" key="1">
    <source>
        <dbReference type="EMBL" id="HIT97432.1"/>
    </source>
</evidence>
<comment type="caution">
    <text evidence="1">The sequence shown here is derived from an EMBL/GenBank/DDBJ whole genome shotgun (WGS) entry which is preliminary data.</text>
</comment>
<dbReference type="Proteomes" id="UP000824161">
    <property type="component" value="Unassembled WGS sequence"/>
</dbReference>
<dbReference type="AlphaFoldDB" id="A0A9D1HAF5"/>
<proteinExistence type="predicted"/>
<gene>
    <name evidence="1" type="ORF">IAC44_01185</name>
</gene>
<evidence type="ECO:0000313" key="2">
    <source>
        <dbReference type="Proteomes" id="UP000824161"/>
    </source>
</evidence>